<feature type="compositionally biased region" description="Polar residues" evidence="1">
    <location>
        <begin position="471"/>
        <end position="484"/>
    </location>
</feature>
<feature type="region of interest" description="Disordered" evidence="1">
    <location>
        <begin position="206"/>
        <end position="321"/>
    </location>
</feature>
<feature type="region of interest" description="Disordered" evidence="1">
    <location>
        <begin position="461"/>
        <end position="622"/>
    </location>
</feature>
<protein>
    <recommendedName>
        <fullName evidence="4">Zn(2)-C6 fungal-type domain-containing protein</fullName>
    </recommendedName>
</protein>
<evidence type="ECO:0000313" key="2">
    <source>
        <dbReference type="EMBL" id="KIY62211.1"/>
    </source>
</evidence>
<feature type="compositionally biased region" description="Basic and acidic residues" evidence="1">
    <location>
        <begin position="277"/>
        <end position="286"/>
    </location>
</feature>
<dbReference type="EMBL" id="KN880810">
    <property type="protein sequence ID" value="KIY62211.1"/>
    <property type="molecule type" value="Genomic_DNA"/>
</dbReference>
<proteinExistence type="predicted"/>
<evidence type="ECO:0000256" key="1">
    <source>
        <dbReference type="SAM" id="MobiDB-lite"/>
    </source>
</evidence>
<feature type="compositionally biased region" description="Acidic residues" evidence="1">
    <location>
        <begin position="610"/>
        <end position="622"/>
    </location>
</feature>
<feature type="compositionally biased region" description="Polar residues" evidence="1">
    <location>
        <begin position="206"/>
        <end position="216"/>
    </location>
</feature>
<gene>
    <name evidence="2" type="ORF">CYLTODRAFT_414896</name>
</gene>
<dbReference type="Proteomes" id="UP000054007">
    <property type="component" value="Unassembled WGS sequence"/>
</dbReference>
<feature type="compositionally biased region" description="Low complexity" evidence="1">
    <location>
        <begin position="301"/>
        <end position="310"/>
    </location>
</feature>
<evidence type="ECO:0000313" key="3">
    <source>
        <dbReference type="Proteomes" id="UP000054007"/>
    </source>
</evidence>
<dbReference type="PRINTS" id="PR01217">
    <property type="entry name" value="PRICHEXTENSN"/>
</dbReference>
<feature type="compositionally biased region" description="Low complexity" evidence="1">
    <location>
        <begin position="218"/>
        <end position="249"/>
    </location>
</feature>
<accession>A0A0D7AY79</accession>
<keyword evidence="3" id="KW-1185">Reference proteome</keyword>
<feature type="compositionally biased region" description="Basic and acidic residues" evidence="1">
    <location>
        <begin position="494"/>
        <end position="515"/>
    </location>
</feature>
<evidence type="ECO:0008006" key="4">
    <source>
        <dbReference type="Google" id="ProtNLM"/>
    </source>
</evidence>
<dbReference type="AlphaFoldDB" id="A0A0D7AY79"/>
<sequence>MDQPTQSIQLIEAERGTRAFNDLLKERAACLERRSPRMYEILVTATGGWMEDDPPCPPDMDAFTYAELVDTNNAKNTRLGLAQAEWYAKHGVTFERKVSEIRALEAVGAPPVATAPTMTPAASTAAILPAAPTASPTATPAAPTTTPAAPTTTPAAPIAAPTLAPALPTPTLAVPRPLAASLEPVAPLPAPRDASPAIVTHASVPQNAPASTTPVGQPTAPATTTTPAVVSAPPARPTTAPTAATAVPPVSAPPVRPSTPVQGKAAGKRTLSSPDGALERPRKRADVTSGDSNPVLAVPPSGTSAASRSGGAEEETSRPIDPPCDSCLHDGIQCLPYELSSNVNACRECKRRRRKCSATNRREYINADAWPSPVGTPDPDEVQILDTIALPSAAPLLASALSAGPGHRPVNARGWLAAHKRSADMYVLAKGAALGLVPTAYVAQRYREFYGGDSTWDEALLPRDSVGASGPHNSASSKQRNSANAEEPQSAGTKQRDSAGTKQRDPAGSSGRHDAASSSGQRGPVGHRAQHNKAGGQHAQAGPSAQGGAHGSGARVASTSGRPQPRPARNSHRRLPSSSSGSSEKSSGSSEDENNMHDSVIGSGFFDTQAVEDNDDDVQMAD</sequence>
<feature type="compositionally biased region" description="Low complexity" evidence="1">
    <location>
        <begin position="577"/>
        <end position="589"/>
    </location>
</feature>
<organism evidence="2 3">
    <name type="scientific">Cylindrobasidium torrendii FP15055 ss-10</name>
    <dbReference type="NCBI Taxonomy" id="1314674"/>
    <lineage>
        <taxon>Eukaryota</taxon>
        <taxon>Fungi</taxon>
        <taxon>Dikarya</taxon>
        <taxon>Basidiomycota</taxon>
        <taxon>Agaricomycotina</taxon>
        <taxon>Agaricomycetes</taxon>
        <taxon>Agaricomycetidae</taxon>
        <taxon>Agaricales</taxon>
        <taxon>Marasmiineae</taxon>
        <taxon>Physalacriaceae</taxon>
        <taxon>Cylindrobasidium</taxon>
    </lineage>
</organism>
<feature type="region of interest" description="Disordered" evidence="1">
    <location>
        <begin position="132"/>
        <end position="156"/>
    </location>
</feature>
<name>A0A0D7AY79_9AGAR</name>
<reference evidence="2 3" key="1">
    <citation type="journal article" date="2015" name="Fungal Genet. Biol.">
        <title>Evolution of novel wood decay mechanisms in Agaricales revealed by the genome sequences of Fistulina hepatica and Cylindrobasidium torrendii.</title>
        <authorList>
            <person name="Floudas D."/>
            <person name="Held B.W."/>
            <person name="Riley R."/>
            <person name="Nagy L.G."/>
            <person name="Koehler G."/>
            <person name="Ransdell A.S."/>
            <person name="Younus H."/>
            <person name="Chow J."/>
            <person name="Chiniquy J."/>
            <person name="Lipzen A."/>
            <person name="Tritt A."/>
            <person name="Sun H."/>
            <person name="Haridas S."/>
            <person name="LaButti K."/>
            <person name="Ohm R.A."/>
            <person name="Kues U."/>
            <person name="Blanchette R.A."/>
            <person name="Grigoriev I.V."/>
            <person name="Minto R.E."/>
            <person name="Hibbett D.S."/>
        </authorList>
    </citation>
    <scope>NUCLEOTIDE SEQUENCE [LARGE SCALE GENOMIC DNA]</scope>
    <source>
        <strain evidence="2 3">FP15055 ss-10</strain>
    </source>
</reference>